<name>A0A1X7LFG4_9BURK</name>
<dbReference type="InterPro" id="IPR008995">
    <property type="entry name" value="Mo/tungstate-bd_C_term_dom"/>
</dbReference>
<evidence type="ECO:0000256" key="5">
    <source>
        <dbReference type="ARBA" id="ARBA00022840"/>
    </source>
</evidence>
<evidence type="ECO:0000313" key="10">
    <source>
        <dbReference type="EMBL" id="SMG51919.1"/>
    </source>
</evidence>
<evidence type="ECO:0000256" key="3">
    <source>
        <dbReference type="ARBA" id="ARBA00022519"/>
    </source>
</evidence>
<dbReference type="FunFam" id="3.40.50.300:FF:000425">
    <property type="entry name" value="Probable ABC transporter, ATP-binding subunit"/>
    <property type="match status" value="1"/>
</dbReference>
<keyword evidence="11" id="KW-1185">Reference proteome</keyword>
<keyword evidence="1 8" id="KW-0813">Transport</keyword>
<feature type="domain" description="ABC transporter" evidence="9">
    <location>
        <begin position="27"/>
        <end position="257"/>
    </location>
</feature>
<dbReference type="Gene3D" id="3.40.50.300">
    <property type="entry name" value="P-loop containing nucleotide triphosphate hydrolases"/>
    <property type="match status" value="1"/>
</dbReference>
<dbReference type="PANTHER" id="PTHR42781">
    <property type="entry name" value="SPERMIDINE/PUTRESCINE IMPORT ATP-BINDING PROTEIN POTA"/>
    <property type="match status" value="1"/>
</dbReference>
<evidence type="ECO:0000256" key="7">
    <source>
        <dbReference type="ARBA" id="ARBA00023136"/>
    </source>
</evidence>
<comment type="function">
    <text evidence="8">Part of the ABC transporter complex PotABCD involved in spermidine/putrescine import. Responsible for energy coupling to the transport system.</text>
</comment>
<reference evidence="11" key="1">
    <citation type="submission" date="2017-04" db="EMBL/GenBank/DDBJ databases">
        <authorList>
            <person name="Varghese N."/>
            <person name="Submissions S."/>
        </authorList>
    </citation>
    <scope>NUCLEOTIDE SEQUENCE [LARGE SCALE GENOMIC DNA]</scope>
    <source>
        <strain evidence="11">LMG 29540</strain>
    </source>
</reference>
<dbReference type="Proteomes" id="UP000193228">
    <property type="component" value="Unassembled WGS sequence"/>
</dbReference>
<dbReference type="InterPro" id="IPR050093">
    <property type="entry name" value="ABC_SmlMolc_Importer"/>
</dbReference>
<comment type="subunit">
    <text evidence="8">The complex is composed of two ATP-binding proteins (PotA), two transmembrane proteins (PotB and PotC) and a solute-binding protein (PotD).</text>
</comment>
<dbReference type="Pfam" id="PF08402">
    <property type="entry name" value="TOBE_2"/>
    <property type="match status" value="1"/>
</dbReference>
<dbReference type="GO" id="GO:0015697">
    <property type="term" value="P:quaternary ammonium group transport"/>
    <property type="evidence" value="ECO:0007669"/>
    <property type="project" value="UniProtKB-ARBA"/>
</dbReference>
<keyword evidence="2 8" id="KW-1003">Cell membrane</keyword>
<dbReference type="InterPro" id="IPR003439">
    <property type="entry name" value="ABC_transporter-like_ATP-bd"/>
</dbReference>
<dbReference type="PANTHER" id="PTHR42781:SF4">
    <property type="entry name" value="SPERMIDINE_PUTRESCINE IMPORT ATP-BINDING PROTEIN POTA"/>
    <property type="match status" value="1"/>
</dbReference>
<keyword evidence="6 8" id="KW-1278">Translocase</keyword>
<organism evidence="10 11">
    <name type="scientific">Paraburkholderia susongensis</name>
    <dbReference type="NCBI Taxonomy" id="1515439"/>
    <lineage>
        <taxon>Bacteria</taxon>
        <taxon>Pseudomonadati</taxon>
        <taxon>Pseudomonadota</taxon>
        <taxon>Betaproteobacteria</taxon>
        <taxon>Burkholderiales</taxon>
        <taxon>Burkholderiaceae</taxon>
        <taxon>Paraburkholderia</taxon>
    </lineage>
</organism>
<dbReference type="AlphaFoldDB" id="A0A1X7LFG4"/>
<evidence type="ECO:0000256" key="4">
    <source>
        <dbReference type="ARBA" id="ARBA00022741"/>
    </source>
</evidence>
<dbReference type="RefSeq" id="WP_244196068.1">
    <property type="nucleotide sequence ID" value="NZ_FXAT01000005.1"/>
</dbReference>
<dbReference type="GO" id="GO:0005524">
    <property type="term" value="F:ATP binding"/>
    <property type="evidence" value="ECO:0007669"/>
    <property type="project" value="UniProtKB-KW"/>
</dbReference>
<dbReference type="Pfam" id="PF00005">
    <property type="entry name" value="ABC_tran"/>
    <property type="match status" value="1"/>
</dbReference>
<sequence length="387" mass="42770">MIDIMNSIDSSALQLESPPLPSPAVAVSVEHVVTKYRDQTILHDLSLKIRQGEFLTLLGPSGCGKTTLLNLIAGFTEAEQGEIFIDQQPVTSLPPHKRQIGVVFQNYALFPHMDVERNIGYGLRMRGIPAAEIRQRVRAAMALVKLDELGHRKPRELSGGQQQRVALARALVIEPKVLLLDEPFSALDKNLRGSMQVEIREIQRKLGVTTIFVTHDQSEALSMSDRIAVMSGGRICQISTPDQIYRRPEDPFVASFLGDVNILPAHFHGEDGTHLHLRLGARLVSVERERLVGGRHDGGRLDIYVRPEHISFEPLSADSVLTGTVVRHVFQGDHSDTYVDVDIPVSGFQRVMVRSPGLAVMDRWPIGTVTALTLPPRNMTVFSAATA</sequence>
<dbReference type="PROSITE" id="PS00211">
    <property type="entry name" value="ABC_TRANSPORTER_1"/>
    <property type="match status" value="1"/>
</dbReference>
<dbReference type="InterPro" id="IPR017871">
    <property type="entry name" value="ABC_transporter-like_CS"/>
</dbReference>
<dbReference type="EMBL" id="FXAT01000005">
    <property type="protein sequence ID" value="SMG51919.1"/>
    <property type="molecule type" value="Genomic_DNA"/>
</dbReference>
<keyword evidence="7 8" id="KW-0472">Membrane</keyword>
<dbReference type="GO" id="GO:0016887">
    <property type="term" value="F:ATP hydrolysis activity"/>
    <property type="evidence" value="ECO:0007669"/>
    <property type="project" value="InterPro"/>
</dbReference>
<comment type="similarity">
    <text evidence="8">Belongs to the ABC transporter superfamily. Spermidine/putrescine importer (TC 3.A.1.11.1) family.</text>
</comment>
<dbReference type="InterPro" id="IPR005893">
    <property type="entry name" value="PotA-like"/>
</dbReference>
<evidence type="ECO:0000256" key="2">
    <source>
        <dbReference type="ARBA" id="ARBA00022475"/>
    </source>
</evidence>
<dbReference type="GO" id="GO:0043190">
    <property type="term" value="C:ATP-binding cassette (ABC) transporter complex"/>
    <property type="evidence" value="ECO:0007669"/>
    <property type="project" value="InterPro"/>
</dbReference>
<keyword evidence="4 8" id="KW-0547">Nucleotide-binding</keyword>
<gene>
    <name evidence="8" type="primary">potA</name>
    <name evidence="10" type="ORF">SAMN06265784_105515</name>
</gene>
<protein>
    <recommendedName>
        <fullName evidence="8">Spermidine/putrescine import ATP-binding protein PotA</fullName>
        <ecNumber evidence="8">7.6.2.11</ecNumber>
    </recommendedName>
</protein>
<dbReference type="SMART" id="SM00382">
    <property type="entry name" value="AAA"/>
    <property type="match status" value="1"/>
</dbReference>
<dbReference type="InterPro" id="IPR013611">
    <property type="entry name" value="Transp-assoc_OB_typ2"/>
</dbReference>
<evidence type="ECO:0000313" key="11">
    <source>
        <dbReference type="Proteomes" id="UP000193228"/>
    </source>
</evidence>
<dbReference type="SUPFAM" id="SSF52540">
    <property type="entry name" value="P-loop containing nucleoside triphosphate hydrolases"/>
    <property type="match status" value="1"/>
</dbReference>
<dbReference type="GO" id="GO:0015417">
    <property type="term" value="F:ABC-type polyamine transporter activity"/>
    <property type="evidence" value="ECO:0007669"/>
    <property type="project" value="UniProtKB-EC"/>
</dbReference>
<dbReference type="Gene3D" id="2.40.50.100">
    <property type="match status" value="1"/>
</dbReference>
<dbReference type="InterPro" id="IPR003593">
    <property type="entry name" value="AAA+_ATPase"/>
</dbReference>
<keyword evidence="3" id="KW-0997">Cell inner membrane</keyword>
<evidence type="ECO:0000256" key="6">
    <source>
        <dbReference type="ARBA" id="ARBA00022967"/>
    </source>
</evidence>
<accession>A0A1X7LFG4</accession>
<dbReference type="SUPFAM" id="SSF50331">
    <property type="entry name" value="MOP-like"/>
    <property type="match status" value="1"/>
</dbReference>
<dbReference type="EC" id="7.6.2.11" evidence="8"/>
<comment type="catalytic activity">
    <reaction evidence="8">
        <text>ATP + H2O + polyamine-[polyamine-binding protein]Side 1 = ADP + phosphate + polyamineSide 2 + [polyamine-binding protein]Side 1.</text>
        <dbReference type="EC" id="7.6.2.11"/>
    </reaction>
</comment>
<dbReference type="InterPro" id="IPR027417">
    <property type="entry name" value="P-loop_NTPase"/>
</dbReference>
<dbReference type="NCBIfam" id="TIGR01187">
    <property type="entry name" value="potA"/>
    <property type="match status" value="1"/>
</dbReference>
<dbReference type="PROSITE" id="PS50893">
    <property type="entry name" value="ABC_TRANSPORTER_2"/>
    <property type="match status" value="1"/>
</dbReference>
<evidence type="ECO:0000256" key="8">
    <source>
        <dbReference type="RuleBase" id="RU364083"/>
    </source>
</evidence>
<evidence type="ECO:0000256" key="1">
    <source>
        <dbReference type="ARBA" id="ARBA00022448"/>
    </source>
</evidence>
<dbReference type="STRING" id="1515439.SAMN06265784_105515"/>
<proteinExistence type="inferred from homology"/>
<keyword evidence="5 8" id="KW-0067">ATP-binding</keyword>
<evidence type="ECO:0000259" key="9">
    <source>
        <dbReference type="PROSITE" id="PS50893"/>
    </source>
</evidence>